<keyword evidence="2" id="KW-1133">Transmembrane helix</keyword>
<evidence type="ECO:0000256" key="1">
    <source>
        <dbReference type="SAM" id="MobiDB-lite"/>
    </source>
</evidence>
<protein>
    <submittedName>
        <fullName evidence="3">Uncharacterized protein</fullName>
    </submittedName>
</protein>
<keyword evidence="2" id="KW-0812">Transmembrane</keyword>
<proteinExistence type="predicted"/>
<feature type="compositionally biased region" description="Basic and acidic residues" evidence="1">
    <location>
        <begin position="299"/>
        <end position="309"/>
    </location>
</feature>
<comment type="caution">
    <text evidence="3">The sequence shown here is derived from an EMBL/GenBank/DDBJ whole genome shotgun (WGS) entry which is preliminary data.</text>
</comment>
<organism evidence="3 4">
    <name type="scientific">Drechslerella dactyloides</name>
    <name type="common">Nematode-trapping fungus</name>
    <name type="synonym">Arthrobotrys dactyloides</name>
    <dbReference type="NCBI Taxonomy" id="74499"/>
    <lineage>
        <taxon>Eukaryota</taxon>
        <taxon>Fungi</taxon>
        <taxon>Dikarya</taxon>
        <taxon>Ascomycota</taxon>
        <taxon>Pezizomycotina</taxon>
        <taxon>Orbiliomycetes</taxon>
        <taxon>Orbiliales</taxon>
        <taxon>Orbiliaceae</taxon>
        <taxon>Drechslerella</taxon>
    </lineage>
</organism>
<evidence type="ECO:0000313" key="3">
    <source>
        <dbReference type="EMBL" id="KAJ6262990.1"/>
    </source>
</evidence>
<feature type="compositionally biased region" description="Polar residues" evidence="1">
    <location>
        <begin position="20"/>
        <end position="48"/>
    </location>
</feature>
<evidence type="ECO:0000313" key="4">
    <source>
        <dbReference type="Proteomes" id="UP001221413"/>
    </source>
</evidence>
<gene>
    <name evidence="3" type="ORF">Dda_1548</name>
</gene>
<reference evidence="3" key="1">
    <citation type="submission" date="2023-01" db="EMBL/GenBank/DDBJ databases">
        <title>The chitinases involved in constricting ring structure development in the nematode-trapping fungus Drechslerella dactyloides.</title>
        <authorList>
            <person name="Wang R."/>
            <person name="Zhang L."/>
            <person name="Tang P."/>
            <person name="Li S."/>
            <person name="Liang L."/>
        </authorList>
    </citation>
    <scope>NUCLEOTIDE SEQUENCE</scope>
    <source>
        <strain evidence="3">YMF1.00031</strain>
    </source>
</reference>
<feature type="region of interest" description="Disordered" evidence="1">
    <location>
        <begin position="212"/>
        <end position="238"/>
    </location>
</feature>
<name>A0AAD6NM34_DREDA</name>
<feature type="region of interest" description="Disordered" evidence="1">
    <location>
        <begin position="1"/>
        <end position="67"/>
    </location>
</feature>
<dbReference type="Proteomes" id="UP001221413">
    <property type="component" value="Unassembled WGS sequence"/>
</dbReference>
<feature type="compositionally biased region" description="Polar residues" evidence="1">
    <location>
        <begin position="223"/>
        <end position="234"/>
    </location>
</feature>
<keyword evidence="4" id="KW-1185">Reference proteome</keyword>
<feature type="region of interest" description="Disordered" evidence="1">
    <location>
        <begin position="83"/>
        <end position="115"/>
    </location>
</feature>
<accession>A0AAD6NM34</accession>
<feature type="region of interest" description="Disordered" evidence="1">
    <location>
        <begin position="277"/>
        <end position="312"/>
    </location>
</feature>
<keyword evidence="2" id="KW-0472">Membrane</keyword>
<feature type="transmembrane region" description="Helical" evidence="2">
    <location>
        <begin position="318"/>
        <end position="344"/>
    </location>
</feature>
<evidence type="ECO:0000256" key="2">
    <source>
        <dbReference type="SAM" id="Phobius"/>
    </source>
</evidence>
<feature type="transmembrane region" description="Helical" evidence="2">
    <location>
        <begin position="350"/>
        <end position="367"/>
    </location>
</feature>
<dbReference type="EMBL" id="JAQGDS010000002">
    <property type="protein sequence ID" value="KAJ6262990.1"/>
    <property type="molecule type" value="Genomic_DNA"/>
</dbReference>
<feature type="compositionally biased region" description="Low complexity" evidence="1">
    <location>
        <begin position="90"/>
        <end position="108"/>
    </location>
</feature>
<dbReference type="AlphaFoldDB" id="A0AAD6NM34"/>
<sequence length="404" mass="44540">MAKKTNPYTPEKKKAGASDIPTTEDYQAWQSEDEAGQSSLPSTPQPTKNEYDLSGRPMNMQTTQAKDMDNIPAVDDKMQEYSSPNWVAYPSDSPSMPSSPPVVHKSSSAFHEEPAPGHEITEAAGNLGSFDTYSMVRPSQYISVGRSFLRPSLSYASRGGVPGMNDLSSNTSIDGIAITEEFHASAFQPDTDEDEESESHYDDYISHASQAMTSDNEYETDENSGQTLQKSGPSDDTIEFENYKRELEKLRASMRIGEPAPQKVNRDTQTSLILGSDEHDHAGVDNSSPVAGASISENRVPDDNGDYRRSSRKAPNGINHISALSWILLMLAYTIGLLIIGYAIWEIVAFVFRLALGIFMILLRAIYSFKYRVAAATAYKQVRAGMRILDEAIEVFIGPFENDV</sequence>